<sequence>MKIYTYSQARQHLSEVLNVAEREEVAIHRRDGRVFSIVSKPKQSSPFDVPGIKTKATTQAILDAITDGRRSPRARFAGLSDQARG</sequence>
<evidence type="ECO:0000256" key="1">
    <source>
        <dbReference type="ARBA" id="ARBA00009981"/>
    </source>
</evidence>
<name>A0A450SIT7_9GAMM</name>
<dbReference type="InterPro" id="IPR036165">
    <property type="entry name" value="YefM-like_sf"/>
</dbReference>
<dbReference type="SUPFAM" id="SSF143120">
    <property type="entry name" value="YefM-like"/>
    <property type="match status" value="1"/>
</dbReference>
<organism evidence="3">
    <name type="scientific">Candidatus Kentrum sp. DK</name>
    <dbReference type="NCBI Taxonomy" id="2126562"/>
    <lineage>
        <taxon>Bacteria</taxon>
        <taxon>Pseudomonadati</taxon>
        <taxon>Pseudomonadota</taxon>
        <taxon>Gammaproteobacteria</taxon>
        <taxon>Candidatus Kentrum</taxon>
    </lineage>
</organism>
<dbReference type="Gene3D" id="3.40.1620.10">
    <property type="entry name" value="YefM-like domain"/>
    <property type="match status" value="1"/>
</dbReference>
<comment type="function">
    <text evidence="2">Antitoxin component of a type II toxin-antitoxin (TA) system.</text>
</comment>
<accession>A0A450SIT7</accession>
<dbReference type="InterPro" id="IPR006442">
    <property type="entry name" value="Antitoxin_Phd/YefM"/>
</dbReference>
<protein>
    <recommendedName>
        <fullName evidence="2">Antitoxin</fullName>
    </recommendedName>
</protein>
<reference evidence="3" key="1">
    <citation type="submission" date="2019-02" db="EMBL/GenBank/DDBJ databases">
        <authorList>
            <person name="Gruber-Vodicka R. H."/>
            <person name="Seah K. B. B."/>
        </authorList>
    </citation>
    <scope>NUCLEOTIDE SEQUENCE</scope>
    <source>
        <strain evidence="3">BECK_DK161</strain>
    </source>
</reference>
<gene>
    <name evidence="3" type="ORF">BECKDK2373C_GA0170839_10399</name>
</gene>
<dbReference type="AlphaFoldDB" id="A0A450SIT7"/>
<dbReference type="EMBL" id="CAADEY010000039">
    <property type="protein sequence ID" value="VFJ53287.1"/>
    <property type="molecule type" value="Genomic_DNA"/>
</dbReference>
<dbReference type="Pfam" id="PF02604">
    <property type="entry name" value="PhdYeFM_antitox"/>
    <property type="match status" value="1"/>
</dbReference>
<proteinExistence type="inferred from homology"/>
<evidence type="ECO:0000313" key="3">
    <source>
        <dbReference type="EMBL" id="VFJ53287.1"/>
    </source>
</evidence>
<evidence type="ECO:0000256" key="2">
    <source>
        <dbReference type="RuleBase" id="RU362080"/>
    </source>
</evidence>
<comment type="similarity">
    <text evidence="1 2">Belongs to the phD/YefM antitoxin family.</text>
</comment>